<gene>
    <name evidence="7" type="ORF">CYMTET_25834</name>
</gene>
<evidence type="ECO:0000313" key="7">
    <source>
        <dbReference type="EMBL" id="KAK3265484.1"/>
    </source>
</evidence>
<protein>
    <submittedName>
        <fullName evidence="7">Uncharacterized protein</fullName>
    </submittedName>
</protein>
<keyword evidence="2" id="KW-0479">Metal-binding</keyword>
<proteinExistence type="predicted"/>
<keyword evidence="4" id="KW-0067">ATP-binding</keyword>
<evidence type="ECO:0000313" key="8">
    <source>
        <dbReference type="Proteomes" id="UP001190700"/>
    </source>
</evidence>
<dbReference type="Gene3D" id="3.40.50.1000">
    <property type="entry name" value="HAD superfamily/HAD-like"/>
    <property type="match status" value="1"/>
</dbReference>
<keyword evidence="5" id="KW-0460">Magnesium</keyword>
<keyword evidence="6" id="KW-1278">Translocase</keyword>
<dbReference type="Proteomes" id="UP001190700">
    <property type="component" value="Unassembled WGS sequence"/>
</dbReference>
<dbReference type="PANTHER" id="PTHR45630:SF7">
    <property type="entry name" value="ENDOPLASMIC RETICULUM TRANSMEMBRANE HELIX TRANSLOCASE"/>
    <property type="match status" value="1"/>
</dbReference>
<dbReference type="EMBL" id="LGRX02013887">
    <property type="protein sequence ID" value="KAK3265484.1"/>
    <property type="molecule type" value="Genomic_DNA"/>
</dbReference>
<dbReference type="GO" id="GO:0046872">
    <property type="term" value="F:metal ion binding"/>
    <property type="evidence" value="ECO:0007669"/>
    <property type="project" value="UniProtKB-KW"/>
</dbReference>
<evidence type="ECO:0000256" key="6">
    <source>
        <dbReference type="ARBA" id="ARBA00022967"/>
    </source>
</evidence>
<name>A0AAE0FT25_9CHLO</name>
<evidence type="ECO:0000256" key="5">
    <source>
        <dbReference type="ARBA" id="ARBA00022842"/>
    </source>
</evidence>
<dbReference type="AlphaFoldDB" id="A0AAE0FT25"/>
<reference evidence="7 8" key="1">
    <citation type="journal article" date="2015" name="Genome Biol. Evol.">
        <title>Comparative Genomics of a Bacterivorous Green Alga Reveals Evolutionary Causalities and Consequences of Phago-Mixotrophic Mode of Nutrition.</title>
        <authorList>
            <person name="Burns J.A."/>
            <person name="Paasch A."/>
            <person name="Narechania A."/>
            <person name="Kim E."/>
        </authorList>
    </citation>
    <scope>NUCLEOTIDE SEQUENCE [LARGE SCALE GENOMIC DNA]</scope>
    <source>
        <strain evidence="7 8">PLY_AMNH</strain>
    </source>
</reference>
<keyword evidence="8" id="KW-1185">Reference proteome</keyword>
<dbReference type="InterPro" id="IPR006544">
    <property type="entry name" value="P-type_TPase_V"/>
</dbReference>
<evidence type="ECO:0000256" key="4">
    <source>
        <dbReference type="ARBA" id="ARBA00022840"/>
    </source>
</evidence>
<evidence type="ECO:0000256" key="1">
    <source>
        <dbReference type="ARBA" id="ARBA00004141"/>
    </source>
</evidence>
<accession>A0AAE0FT25</accession>
<dbReference type="GO" id="GO:0015662">
    <property type="term" value="F:P-type ion transporter activity"/>
    <property type="evidence" value="ECO:0007669"/>
    <property type="project" value="TreeGrafter"/>
</dbReference>
<organism evidence="7 8">
    <name type="scientific">Cymbomonas tetramitiformis</name>
    <dbReference type="NCBI Taxonomy" id="36881"/>
    <lineage>
        <taxon>Eukaryota</taxon>
        <taxon>Viridiplantae</taxon>
        <taxon>Chlorophyta</taxon>
        <taxon>Pyramimonadophyceae</taxon>
        <taxon>Pyramimonadales</taxon>
        <taxon>Pyramimonadaceae</taxon>
        <taxon>Cymbomonas</taxon>
    </lineage>
</organism>
<dbReference type="InterPro" id="IPR023214">
    <property type="entry name" value="HAD_sf"/>
</dbReference>
<evidence type="ECO:0000256" key="2">
    <source>
        <dbReference type="ARBA" id="ARBA00022723"/>
    </source>
</evidence>
<comment type="subcellular location">
    <subcellularLocation>
        <location evidence="1">Membrane</location>
        <topology evidence="1">Multi-pass membrane protein</topology>
    </subcellularLocation>
</comment>
<keyword evidence="3" id="KW-0547">Nucleotide-binding</keyword>
<evidence type="ECO:0000256" key="3">
    <source>
        <dbReference type="ARBA" id="ARBA00022741"/>
    </source>
</evidence>
<dbReference type="PANTHER" id="PTHR45630">
    <property type="entry name" value="CATION-TRANSPORTING ATPASE-RELATED"/>
    <property type="match status" value="1"/>
</dbReference>
<dbReference type="GO" id="GO:0005789">
    <property type="term" value="C:endoplasmic reticulum membrane"/>
    <property type="evidence" value="ECO:0007669"/>
    <property type="project" value="TreeGrafter"/>
</dbReference>
<sequence>MQKQQSELLEMQRQQAEDHRLLRADHQRLAQINVELEAKIGDGVIKIVTKVVTTVVTIIILGEHLHRVEDVLGGATIQNSALAHSGAGRNPQITGDACLTACHVASQVHIVTREVLVLTPTSGADGKDMWQWISPDEKVRVDYGKEEVQMIGAKYDLCLGGDAVNFLHSQGLLQEVVQHVQVYARVSPDHKELILKVPEGQLAALPRGPSCWEGTEGLATGCGGKT</sequence>
<dbReference type="GO" id="GO:0005524">
    <property type="term" value="F:ATP binding"/>
    <property type="evidence" value="ECO:0007669"/>
    <property type="project" value="UniProtKB-KW"/>
</dbReference>
<dbReference type="GO" id="GO:0019829">
    <property type="term" value="F:ATPase-coupled monoatomic cation transmembrane transporter activity"/>
    <property type="evidence" value="ECO:0007669"/>
    <property type="project" value="TreeGrafter"/>
</dbReference>
<dbReference type="GO" id="GO:0006874">
    <property type="term" value="P:intracellular calcium ion homeostasis"/>
    <property type="evidence" value="ECO:0007669"/>
    <property type="project" value="TreeGrafter"/>
</dbReference>
<comment type="caution">
    <text evidence="7">The sequence shown here is derived from an EMBL/GenBank/DDBJ whole genome shotgun (WGS) entry which is preliminary data.</text>
</comment>